<dbReference type="InterPro" id="IPR039448">
    <property type="entry name" value="Beta_helix"/>
</dbReference>
<keyword evidence="8" id="KW-1185">Reference proteome</keyword>
<dbReference type="GO" id="GO:0004674">
    <property type="term" value="F:protein serine/threonine kinase activity"/>
    <property type="evidence" value="ECO:0007669"/>
    <property type="project" value="TreeGrafter"/>
</dbReference>
<sequence length="576" mass="59506">MSHCPVCASPLPAAATVCPVCGAPVSLGVQLPAGTALAAGRYVLEATLGQGGFGITYRARDTLLGRPVAVKELFPDGSSRVGTGVIPPGSLGPGGFREARERFLDEARTLARFDHPGIVRVWDAFEGGGTAYLAMEFLEGETLGGRLARGPLRPEEGLSVARDLLGALEVVHAAGVLHRDLKPDNVFLTRGGRRVLIDFGSARAFESGQARTHTRLVTPGYAPPEQYATSARFGPYTDLYALGATLYHALSGQAPPAATDRLLGVALPPLPASVPPGLRALVERTLAVAVAERPASVAAARALLGEPAAAVATPPAPDLSQPIRPPGGNLLRALQAAPDGATLRLAPGKFALPAPLTLTRPVRLVGSGAQQTRIVCEAPTYVLLVQARGVIFEDLRVDHGGRMAADVVVVQDGDLTLRGCELGGGVQATDGSAGNGLALLSAAQVRARDLISSGNGGSGVHLEGRARLDLEGGRLERNGSCGAVFFEATGGCLRGVSVIRNAVHGVAVAGQADPLLEENTLEDNRECGLAYLEQGGGEAVRNTVRGNGLHGIYVVQTARPVLRENRGSLVRESGSA</sequence>
<dbReference type="SMART" id="SM00220">
    <property type="entry name" value="S_TKc"/>
    <property type="match status" value="1"/>
</dbReference>
<feature type="domain" description="Protein kinase" evidence="6">
    <location>
        <begin position="42"/>
        <end position="309"/>
    </location>
</feature>
<dbReference type="PANTHER" id="PTHR43289">
    <property type="entry name" value="MITOGEN-ACTIVATED PROTEIN KINASE KINASE KINASE 20-RELATED"/>
    <property type="match status" value="1"/>
</dbReference>
<dbReference type="GO" id="GO:0005524">
    <property type="term" value="F:ATP binding"/>
    <property type="evidence" value="ECO:0007669"/>
    <property type="project" value="UniProtKB-UniRule"/>
</dbReference>
<dbReference type="Proteomes" id="UP000569951">
    <property type="component" value="Unassembled WGS sequence"/>
</dbReference>
<keyword evidence="2 5" id="KW-0547">Nucleotide-binding</keyword>
<dbReference type="SUPFAM" id="SSF51126">
    <property type="entry name" value="Pectin lyase-like"/>
    <property type="match status" value="1"/>
</dbReference>
<dbReference type="InterPro" id="IPR000719">
    <property type="entry name" value="Prot_kinase_dom"/>
</dbReference>
<dbReference type="RefSeq" id="WP_246351416.1">
    <property type="nucleotide sequence ID" value="NZ_JACHHG010000007.1"/>
</dbReference>
<dbReference type="SUPFAM" id="SSF56112">
    <property type="entry name" value="Protein kinase-like (PK-like)"/>
    <property type="match status" value="1"/>
</dbReference>
<dbReference type="PROSITE" id="PS00108">
    <property type="entry name" value="PROTEIN_KINASE_ST"/>
    <property type="match status" value="1"/>
</dbReference>
<dbReference type="Gene3D" id="1.10.510.10">
    <property type="entry name" value="Transferase(Phosphotransferase) domain 1"/>
    <property type="match status" value="1"/>
</dbReference>
<evidence type="ECO:0000256" key="3">
    <source>
        <dbReference type="ARBA" id="ARBA00022777"/>
    </source>
</evidence>
<dbReference type="InterPro" id="IPR011009">
    <property type="entry name" value="Kinase-like_dom_sf"/>
</dbReference>
<feature type="binding site" evidence="5">
    <location>
        <position position="71"/>
    </location>
    <ligand>
        <name>ATP</name>
        <dbReference type="ChEBI" id="CHEBI:30616"/>
    </ligand>
</feature>
<dbReference type="AlphaFoldDB" id="A0A841I2P2"/>
<organism evidence="7 8">
    <name type="scientific">Deinobacterium chartae</name>
    <dbReference type="NCBI Taxonomy" id="521158"/>
    <lineage>
        <taxon>Bacteria</taxon>
        <taxon>Thermotogati</taxon>
        <taxon>Deinococcota</taxon>
        <taxon>Deinococci</taxon>
        <taxon>Deinococcales</taxon>
        <taxon>Deinococcaceae</taxon>
        <taxon>Deinobacterium</taxon>
    </lineage>
</organism>
<comment type="caution">
    <text evidence="7">The sequence shown here is derived from an EMBL/GenBank/DDBJ whole genome shotgun (WGS) entry which is preliminary data.</text>
</comment>
<dbReference type="InterPro" id="IPR012334">
    <property type="entry name" value="Pectin_lyas_fold"/>
</dbReference>
<dbReference type="InterPro" id="IPR011050">
    <property type="entry name" value="Pectin_lyase_fold/virulence"/>
</dbReference>
<name>A0A841I2P2_9DEIO</name>
<dbReference type="PROSITE" id="PS50011">
    <property type="entry name" value="PROTEIN_KINASE_DOM"/>
    <property type="match status" value="1"/>
</dbReference>
<accession>A0A841I2P2</accession>
<proteinExistence type="predicted"/>
<evidence type="ECO:0000259" key="6">
    <source>
        <dbReference type="PROSITE" id="PS50011"/>
    </source>
</evidence>
<dbReference type="InterPro" id="IPR017441">
    <property type="entry name" value="Protein_kinase_ATP_BS"/>
</dbReference>
<evidence type="ECO:0000256" key="4">
    <source>
        <dbReference type="ARBA" id="ARBA00022840"/>
    </source>
</evidence>
<evidence type="ECO:0000256" key="2">
    <source>
        <dbReference type="ARBA" id="ARBA00022741"/>
    </source>
</evidence>
<keyword evidence="4 5" id="KW-0067">ATP-binding</keyword>
<protein>
    <recommendedName>
        <fullName evidence="6">Protein kinase domain-containing protein</fullName>
    </recommendedName>
</protein>
<reference evidence="7 8" key="1">
    <citation type="submission" date="2020-08" db="EMBL/GenBank/DDBJ databases">
        <title>Genomic Encyclopedia of Type Strains, Phase IV (KMG-IV): sequencing the most valuable type-strain genomes for metagenomic binning, comparative biology and taxonomic classification.</title>
        <authorList>
            <person name="Goeker M."/>
        </authorList>
    </citation>
    <scope>NUCLEOTIDE SEQUENCE [LARGE SCALE GENOMIC DNA]</scope>
    <source>
        <strain evidence="7 8">DSM 21458</strain>
    </source>
</reference>
<evidence type="ECO:0000313" key="8">
    <source>
        <dbReference type="Proteomes" id="UP000569951"/>
    </source>
</evidence>
<dbReference type="InterPro" id="IPR008271">
    <property type="entry name" value="Ser/Thr_kinase_AS"/>
</dbReference>
<dbReference type="PANTHER" id="PTHR43289:SF34">
    <property type="entry name" value="SERINE_THREONINE-PROTEIN KINASE YBDM-RELATED"/>
    <property type="match status" value="1"/>
</dbReference>
<keyword evidence="1" id="KW-0808">Transferase</keyword>
<evidence type="ECO:0000313" key="7">
    <source>
        <dbReference type="EMBL" id="MBB6098649.1"/>
    </source>
</evidence>
<dbReference type="Pfam" id="PF00069">
    <property type="entry name" value="Pkinase"/>
    <property type="match status" value="1"/>
</dbReference>
<dbReference type="PROSITE" id="PS00107">
    <property type="entry name" value="PROTEIN_KINASE_ATP"/>
    <property type="match status" value="1"/>
</dbReference>
<dbReference type="Gene3D" id="2.160.20.10">
    <property type="entry name" value="Single-stranded right-handed beta-helix, Pectin lyase-like"/>
    <property type="match status" value="1"/>
</dbReference>
<keyword evidence="3" id="KW-0418">Kinase</keyword>
<dbReference type="EMBL" id="JACHHG010000007">
    <property type="protein sequence ID" value="MBB6098649.1"/>
    <property type="molecule type" value="Genomic_DNA"/>
</dbReference>
<evidence type="ECO:0000256" key="1">
    <source>
        <dbReference type="ARBA" id="ARBA00022679"/>
    </source>
</evidence>
<evidence type="ECO:0000256" key="5">
    <source>
        <dbReference type="PROSITE-ProRule" id="PRU10141"/>
    </source>
</evidence>
<dbReference type="Pfam" id="PF13229">
    <property type="entry name" value="Beta_helix"/>
    <property type="match status" value="1"/>
</dbReference>
<dbReference type="CDD" id="cd14014">
    <property type="entry name" value="STKc_PknB_like"/>
    <property type="match status" value="1"/>
</dbReference>
<dbReference type="Gene3D" id="3.30.200.20">
    <property type="entry name" value="Phosphorylase Kinase, domain 1"/>
    <property type="match status" value="1"/>
</dbReference>
<gene>
    <name evidence="7" type="ORF">HNR42_002084</name>
</gene>